<dbReference type="InterPro" id="IPR002891">
    <property type="entry name" value="APS"/>
</dbReference>
<comment type="function">
    <text evidence="7 8">Catalyzes the synthesis of activated sulfate.</text>
</comment>
<gene>
    <name evidence="7 10" type="primary">cysC</name>
    <name evidence="10" type="ORF">HRbin17_01094</name>
</gene>
<comment type="similarity">
    <text evidence="7 8">Belongs to the APS kinase family.</text>
</comment>
<dbReference type="GO" id="GO:0019379">
    <property type="term" value="P:sulfate assimilation, phosphoadenylyl sulfate reduction by phosphoadenylyl-sulfate reductase (thioredoxin)"/>
    <property type="evidence" value="ECO:0007669"/>
    <property type="project" value="TreeGrafter"/>
</dbReference>
<dbReference type="NCBIfam" id="NF003013">
    <property type="entry name" value="PRK03846.1"/>
    <property type="match status" value="1"/>
</dbReference>
<keyword evidence="7 8" id="KW-0418">Kinase</keyword>
<dbReference type="HAMAP" id="MF_00065">
    <property type="entry name" value="Adenylyl_sulf_kinase"/>
    <property type="match status" value="1"/>
</dbReference>
<dbReference type="FunFam" id="3.40.50.300:FF:000802">
    <property type="entry name" value="Sulfate adenylyltransferase"/>
    <property type="match status" value="1"/>
</dbReference>
<name>A0A2H5XBL1_9BACT</name>
<dbReference type="GO" id="GO:0010134">
    <property type="term" value="P:sulfate assimilation via adenylyl sulfate reduction"/>
    <property type="evidence" value="ECO:0007669"/>
    <property type="project" value="TreeGrafter"/>
</dbReference>
<dbReference type="InterPro" id="IPR027417">
    <property type="entry name" value="P-loop_NTPase"/>
</dbReference>
<sequence length="208" mass="22776">MRNERGFVVWLTGLSGAGKTTIAHALSERLREAGYKVEVLDGDVVRQHFSKGLGFSKEDRIENIRRVAYVAHLLARNGVVVITALISPYREGRDYARQLIGAFVEVYVKCPLNVLIERDVKGLYAKALKGEIPNFTGISDPYEPPETPEVVVETDKETLQESVDKIWQALEELGYISDTPIGADDFAATKVSAANAPMEVSGDAAVAP</sequence>
<evidence type="ECO:0000256" key="5">
    <source>
        <dbReference type="ARBA" id="ARBA00022741"/>
    </source>
</evidence>
<evidence type="ECO:0000259" key="9">
    <source>
        <dbReference type="Pfam" id="PF01583"/>
    </source>
</evidence>
<evidence type="ECO:0000256" key="3">
    <source>
        <dbReference type="ARBA" id="ARBA00012121"/>
    </source>
</evidence>
<dbReference type="GO" id="GO:0004781">
    <property type="term" value="F:sulfate adenylyltransferase (ATP) activity"/>
    <property type="evidence" value="ECO:0007669"/>
    <property type="project" value="TreeGrafter"/>
</dbReference>
<dbReference type="GO" id="GO:0004020">
    <property type="term" value="F:adenylylsulfate kinase activity"/>
    <property type="evidence" value="ECO:0007669"/>
    <property type="project" value="UniProtKB-UniRule"/>
</dbReference>
<dbReference type="GO" id="GO:0070814">
    <property type="term" value="P:hydrogen sulfide biosynthetic process"/>
    <property type="evidence" value="ECO:0007669"/>
    <property type="project" value="UniProtKB-UniRule"/>
</dbReference>
<dbReference type="GO" id="GO:0005737">
    <property type="term" value="C:cytoplasm"/>
    <property type="evidence" value="ECO:0007669"/>
    <property type="project" value="TreeGrafter"/>
</dbReference>
<dbReference type="NCBIfam" id="NF002059">
    <property type="entry name" value="PRK00889.1"/>
    <property type="match status" value="1"/>
</dbReference>
<dbReference type="EC" id="2.7.1.25" evidence="3 7"/>
<dbReference type="GO" id="GO:0005524">
    <property type="term" value="F:ATP binding"/>
    <property type="evidence" value="ECO:0007669"/>
    <property type="project" value="UniProtKB-UniRule"/>
</dbReference>
<evidence type="ECO:0000256" key="4">
    <source>
        <dbReference type="ARBA" id="ARBA00022679"/>
    </source>
</evidence>
<keyword evidence="4 7" id="KW-0808">Transferase</keyword>
<dbReference type="CDD" id="cd02027">
    <property type="entry name" value="APSK"/>
    <property type="match status" value="1"/>
</dbReference>
<protein>
    <recommendedName>
        <fullName evidence="3 7">Adenylyl-sulfate kinase</fullName>
        <ecNumber evidence="3 7">2.7.1.25</ecNumber>
    </recommendedName>
    <alternativeName>
        <fullName evidence="7">APS kinase</fullName>
    </alternativeName>
    <alternativeName>
        <fullName evidence="7">ATP adenosine-5'-phosphosulfate 3'-phosphotransferase</fullName>
    </alternativeName>
    <alternativeName>
        <fullName evidence="7">Adenosine-5'-phosphosulfate kinase</fullName>
    </alternativeName>
</protein>
<evidence type="ECO:0000313" key="10">
    <source>
        <dbReference type="EMBL" id="GBC98581.1"/>
    </source>
</evidence>
<dbReference type="Proteomes" id="UP000236173">
    <property type="component" value="Unassembled WGS sequence"/>
</dbReference>
<dbReference type="Gene3D" id="3.40.50.300">
    <property type="entry name" value="P-loop containing nucleotide triphosphate hydrolases"/>
    <property type="match status" value="1"/>
</dbReference>
<proteinExistence type="inferred from homology"/>
<reference evidence="11" key="1">
    <citation type="submission" date="2017-09" db="EMBL/GenBank/DDBJ databases">
        <title>Metaegenomics of thermophilic ammonia-oxidizing enrichment culture.</title>
        <authorList>
            <person name="Kato S."/>
            <person name="Suzuki K."/>
        </authorList>
    </citation>
    <scope>NUCLEOTIDE SEQUENCE [LARGE SCALE GENOMIC DNA]</scope>
</reference>
<dbReference type="PANTHER" id="PTHR42700:SF1">
    <property type="entry name" value="SULFATE ADENYLYLTRANSFERASE"/>
    <property type="match status" value="1"/>
</dbReference>
<dbReference type="NCBIfam" id="NF004041">
    <property type="entry name" value="PRK05541.1"/>
    <property type="match status" value="1"/>
</dbReference>
<feature type="domain" description="APS kinase" evidence="9">
    <location>
        <begin position="5"/>
        <end position="153"/>
    </location>
</feature>
<dbReference type="PANTHER" id="PTHR42700">
    <property type="entry name" value="SULFATE ADENYLYLTRANSFERASE"/>
    <property type="match status" value="1"/>
</dbReference>
<dbReference type="AlphaFoldDB" id="A0A2H5XBL1"/>
<evidence type="ECO:0000256" key="8">
    <source>
        <dbReference type="RuleBase" id="RU004347"/>
    </source>
</evidence>
<evidence type="ECO:0000256" key="7">
    <source>
        <dbReference type="HAMAP-Rule" id="MF_00065"/>
    </source>
</evidence>
<dbReference type="Pfam" id="PF01583">
    <property type="entry name" value="APS_kinase"/>
    <property type="match status" value="1"/>
</dbReference>
<dbReference type="SUPFAM" id="SSF52540">
    <property type="entry name" value="P-loop containing nucleoside triphosphate hydrolases"/>
    <property type="match status" value="1"/>
</dbReference>
<dbReference type="UniPathway" id="UPA00140">
    <property type="reaction ID" value="UER00205"/>
</dbReference>
<keyword evidence="7" id="KW-0597">Phosphoprotein</keyword>
<keyword evidence="6 7" id="KW-0067">ATP-binding</keyword>
<feature type="binding site" evidence="7">
    <location>
        <begin position="13"/>
        <end position="20"/>
    </location>
    <ligand>
        <name>ATP</name>
        <dbReference type="ChEBI" id="CHEBI:30616"/>
    </ligand>
</feature>
<dbReference type="EMBL" id="BEHT01000012">
    <property type="protein sequence ID" value="GBC98581.1"/>
    <property type="molecule type" value="Genomic_DNA"/>
</dbReference>
<dbReference type="InterPro" id="IPR059117">
    <property type="entry name" value="APS_kinase_dom"/>
</dbReference>
<comment type="caution">
    <text evidence="10">The sequence shown here is derived from an EMBL/GenBank/DDBJ whole genome shotgun (WGS) entry which is preliminary data.</text>
</comment>
<feature type="active site" description="Phosphoserine intermediate" evidence="7">
    <location>
        <position position="87"/>
    </location>
</feature>
<comment type="pathway">
    <text evidence="2 7 8">Sulfur metabolism; hydrogen sulfide biosynthesis; sulfite from sulfate: step 2/3.</text>
</comment>
<dbReference type="InterPro" id="IPR050512">
    <property type="entry name" value="Sulf_AdTrans/APS_kinase"/>
</dbReference>
<evidence type="ECO:0000256" key="1">
    <source>
        <dbReference type="ARBA" id="ARBA00001823"/>
    </source>
</evidence>
<evidence type="ECO:0000256" key="6">
    <source>
        <dbReference type="ARBA" id="ARBA00022840"/>
    </source>
</evidence>
<evidence type="ECO:0000313" key="11">
    <source>
        <dbReference type="Proteomes" id="UP000236173"/>
    </source>
</evidence>
<evidence type="ECO:0000256" key="2">
    <source>
        <dbReference type="ARBA" id="ARBA00004806"/>
    </source>
</evidence>
<accession>A0A2H5XBL1</accession>
<dbReference type="NCBIfam" id="TIGR00455">
    <property type="entry name" value="apsK"/>
    <property type="match status" value="1"/>
</dbReference>
<comment type="catalytic activity">
    <reaction evidence="1 7 8">
        <text>adenosine 5'-phosphosulfate + ATP = 3'-phosphoadenylyl sulfate + ADP + H(+)</text>
        <dbReference type="Rhea" id="RHEA:24152"/>
        <dbReference type="ChEBI" id="CHEBI:15378"/>
        <dbReference type="ChEBI" id="CHEBI:30616"/>
        <dbReference type="ChEBI" id="CHEBI:58243"/>
        <dbReference type="ChEBI" id="CHEBI:58339"/>
        <dbReference type="ChEBI" id="CHEBI:456216"/>
        <dbReference type="EC" id="2.7.1.25"/>
    </reaction>
</comment>
<organism evidence="10 11">
    <name type="scientific">Candidatus Fervidibacter japonicus</name>
    <dbReference type="NCBI Taxonomy" id="2035412"/>
    <lineage>
        <taxon>Bacteria</taxon>
        <taxon>Candidatus Fervidibacterota</taxon>
        <taxon>Candidatus Fervidibacter</taxon>
    </lineage>
</organism>
<keyword evidence="5 7" id="KW-0547">Nucleotide-binding</keyword>